<dbReference type="CDD" id="cd07990">
    <property type="entry name" value="LPLAT_LCLAT1-like"/>
    <property type="match status" value="1"/>
</dbReference>
<reference evidence="4" key="1">
    <citation type="submission" date="2016-06" db="EMBL/GenBank/DDBJ databases">
        <authorList>
            <person name="Rodrigo-Torres L."/>
            <person name="Arahal R.D."/>
            <person name="Lucena T."/>
        </authorList>
    </citation>
    <scope>NUCLEOTIDE SEQUENCE [LARGE SCALE GENOMIC DNA]</scope>
    <source>
        <strain evidence="4">CECT8203</strain>
    </source>
</reference>
<dbReference type="Proteomes" id="UP000219336">
    <property type="component" value="Unassembled WGS sequence"/>
</dbReference>
<dbReference type="GO" id="GO:0005886">
    <property type="term" value="C:plasma membrane"/>
    <property type="evidence" value="ECO:0007669"/>
    <property type="project" value="TreeGrafter"/>
</dbReference>
<feature type="transmembrane region" description="Helical" evidence="1">
    <location>
        <begin position="144"/>
        <end position="163"/>
    </location>
</feature>
<evidence type="ECO:0000313" key="3">
    <source>
        <dbReference type="EMBL" id="SNX50520.1"/>
    </source>
</evidence>
<keyword evidence="4" id="KW-1185">Reference proteome</keyword>
<dbReference type="SMART" id="SM00563">
    <property type="entry name" value="PlsC"/>
    <property type="match status" value="1"/>
</dbReference>
<organism evidence="3 4">
    <name type="scientific">Vibrio thalassae</name>
    <dbReference type="NCBI Taxonomy" id="1243014"/>
    <lineage>
        <taxon>Bacteria</taxon>
        <taxon>Pseudomonadati</taxon>
        <taxon>Pseudomonadota</taxon>
        <taxon>Gammaproteobacteria</taxon>
        <taxon>Vibrionales</taxon>
        <taxon>Vibrionaceae</taxon>
        <taxon>Vibrio</taxon>
    </lineage>
</organism>
<proteinExistence type="predicted"/>
<dbReference type="EC" id="2.3.-.-" evidence="3"/>
<evidence type="ECO:0000256" key="1">
    <source>
        <dbReference type="SAM" id="Phobius"/>
    </source>
</evidence>
<feature type="domain" description="Phospholipid/glycerol acyltransferase" evidence="2">
    <location>
        <begin position="111"/>
        <end position="253"/>
    </location>
</feature>
<dbReference type="InterPro" id="IPR002123">
    <property type="entry name" value="Plipid/glycerol_acylTrfase"/>
</dbReference>
<gene>
    <name evidence="3" type="primary">yihG_2</name>
    <name evidence="3" type="ORF">VTH8203_04180</name>
</gene>
<dbReference type="Pfam" id="PF01553">
    <property type="entry name" value="Acyltransferase"/>
    <property type="match status" value="1"/>
</dbReference>
<dbReference type="SUPFAM" id="SSF69593">
    <property type="entry name" value="Glycerol-3-phosphate (1)-acyltransferase"/>
    <property type="match status" value="1"/>
</dbReference>
<protein>
    <submittedName>
        <fullName evidence="3">Putative acyltransferase YihG</fullName>
        <ecNumber evidence="3">2.3.-.-</ecNumber>
    </submittedName>
</protein>
<dbReference type="GO" id="GO:0016746">
    <property type="term" value="F:acyltransferase activity"/>
    <property type="evidence" value="ECO:0007669"/>
    <property type="project" value="UniProtKB-KW"/>
</dbReference>
<feature type="transmembrane region" description="Helical" evidence="1">
    <location>
        <begin position="7"/>
        <end position="28"/>
    </location>
</feature>
<keyword evidence="1" id="KW-0812">Transmembrane</keyword>
<evidence type="ECO:0000313" key="4">
    <source>
        <dbReference type="Proteomes" id="UP000219336"/>
    </source>
</evidence>
<keyword evidence="3" id="KW-0808">Transferase</keyword>
<dbReference type="PANTHER" id="PTHR10983:SF15">
    <property type="entry name" value="ACYLTRANSFERASE YIHG-RELATED"/>
    <property type="match status" value="1"/>
</dbReference>
<name>A0A240ER39_9VIBR</name>
<sequence>MNDKALLYVFHKVVIIASSIIYVTTGMLSNLRLFINSFLVMANTAVTAFVVCTFSVIKVVLPLKFVQTLMTSLSNKQMWLWATINLWLLNLNNKIEWDVEGGDELTPDQWYMLLSNHLSWADIVIITSVMKNRMPMCKFLLKQSLLYVPFVGLACWGLDMPFMKRHSQAYLVKHPERRNDDFNAIRKACKKFEHVPTTMISFVEGTRYSEEKLATVKTPYRHLLKPKTGGVAFTLNAMNHLLDGVVDITLAYPENREDPFNDLLKGKLTKVVVKIDVYQMDENLNGDYFNDKVFKRRFHNWLNDVWKRKDEKLEAIYSQS</sequence>
<dbReference type="NCBIfam" id="NF010621">
    <property type="entry name" value="PRK14014.1"/>
    <property type="match status" value="1"/>
</dbReference>
<accession>A0A240ER39</accession>
<dbReference type="PANTHER" id="PTHR10983">
    <property type="entry name" value="1-ACYLGLYCEROL-3-PHOSPHATE ACYLTRANSFERASE-RELATED"/>
    <property type="match status" value="1"/>
</dbReference>
<evidence type="ECO:0000259" key="2">
    <source>
        <dbReference type="SMART" id="SM00563"/>
    </source>
</evidence>
<dbReference type="EMBL" id="OANU01000123">
    <property type="protein sequence ID" value="SNX50520.1"/>
    <property type="molecule type" value="Genomic_DNA"/>
</dbReference>
<dbReference type="AlphaFoldDB" id="A0A240ER39"/>
<feature type="transmembrane region" description="Helical" evidence="1">
    <location>
        <begin position="34"/>
        <end position="61"/>
    </location>
</feature>
<keyword evidence="3" id="KW-0012">Acyltransferase</keyword>
<keyword evidence="1" id="KW-0472">Membrane</keyword>
<keyword evidence="1" id="KW-1133">Transmembrane helix</keyword>